<protein>
    <submittedName>
        <fullName evidence="1">Uncharacterized protein</fullName>
    </submittedName>
</protein>
<comment type="caution">
    <text evidence="1">The sequence shown here is derived from an EMBL/GenBank/DDBJ whole genome shotgun (WGS) entry which is preliminary data.</text>
</comment>
<dbReference type="Proteomes" id="UP001281147">
    <property type="component" value="Unassembled WGS sequence"/>
</dbReference>
<dbReference type="EMBL" id="JAUTXU010000011">
    <property type="protein sequence ID" value="KAK3722944.1"/>
    <property type="molecule type" value="Genomic_DNA"/>
</dbReference>
<reference evidence="1" key="1">
    <citation type="submission" date="2023-07" db="EMBL/GenBank/DDBJ databases">
        <title>Black Yeasts Isolated from many extreme environments.</title>
        <authorList>
            <person name="Coleine C."/>
            <person name="Stajich J.E."/>
            <person name="Selbmann L."/>
        </authorList>
    </citation>
    <scope>NUCLEOTIDE SEQUENCE</scope>
    <source>
        <strain evidence="1">CCFEE 5714</strain>
    </source>
</reference>
<evidence type="ECO:0000313" key="2">
    <source>
        <dbReference type="Proteomes" id="UP001281147"/>
    </source>
</evidence>
<name>A0ACC3NTL7_9PEZI</name>
<evidence type="ECO:0000313" key="1">
    <source>
        <dbReference type="EMBL" id="KAK3722944.1"/>
    </source>
</evidence>
<sequence length="1388" mass="152372">MASMRCAVRLSLNAIPEPNYREQPPAEQEDESTEPGDEDSISVAPKRSAREPVSFTYKLDYRATSKRAKPRASATVEAKPKGRKSIKPETDASGRSKAVSNSTTKATSGKPKATKRKRNSSEDGVQTAQPQKRAKAASAAPAPNEPPENKSPAPQPPENGDEMSADQEYDSDTSTLSSVPSSAILEALKNSPQSSVTLNGEVRTDIDRINEDERNRAKVQEALATEGTSAEPSVAVSEPQRTDGTPTAEGETSNEATTDQVILMSEALQPKACVPEPEVKGSDDDMSIEAPDTIAPTLSPRVESATADQAMTYSTALNKQAIGTTLSMTMPAARDIDDASEGDTRQPSLRSSPAPSNAIVQHPSSGQDQGEVGVSEGSQDIAHPAQTQARPENAGSTEQASEDPSLAAQNATWLGDEPLMLSGIEEYIDVRATITPPGPGEEEETEICLEPIRDPMDIDRPLTPDLHPATPKGSGSVLITSQLPTPPSSVNPGEVVEDERMPNKRLSKPPKQLPGLVETPATFADPQVEDDCDSISQQADPSDSDWSEKGKQPISNTKTGKKASAFQTVPSGQKNTPSKTGNTVGKAALPVKKGRVTKSQQEKVIPAKPSAKKSLPSGPLTPPGTQSTVKAKAKAKQTTKNNTIVKRSEVVSLSLPTLQLDAQKLEFSRKLTRRESLGSKPLPAGQPKVWADSRQALCETLPYFKKPQGGCYQNDGHVYGFLFDSVGHVREYMDENVIICRAGGGMEADPSGGMVQKKDQLMKEAQVQAVLNDIAHHNPLIVICGDRNTAALCKMPHQYSVLGWYKPIRVWAEKTAGKGAKMWTTIKYRLERLNRHQEAWHASKGDSRYSEEDKATSGQQVLATCIEKNCRETYPQVYLEGWMCLNATCTRFWKINGILDAQNLKDGLHYDAAFLLDESESWKDENEGNEPEPSDLRPPVPNVGKTIGDNLAYVNTRGICCPRCGRCNSRRLFKGWVCENPACNYTYFPEHKPVLPVTLHTPWDTAPTLVRNRYAPGVDAKVEYKYGFKLTKYTIDGIKGCFIHAAASKKIIEETGGANEMFAAMQTEDMHLERRTFAVKKMSGGKGDRDSAETSQAETDPVSTQQAGLESVEASDVQGSAQRELDEPQKTKYEFDDGDLMTAFSMNYGMPYKFVAGGASRSFDEGPESVRECRRRLNWAQKVFLDNPDNYDDFNEELIFAYLEGQKIEYHDDGEQGLGPRIATLSLGGRAKMHMRMKMKHYVGCSKTGVFTEECPKPGGIGGKEMYEKRLEAWEELEGLKLKDDSRAYNQRRKEIPQELGLYEKRMKKADDLVTVTLSHGDIVIMDGYEIQKYLEHKVVPEGYLRFALTCRTVLPDHLKEEERPSYAVKEDEVTYDGPVHLRTAEKD</sequence>
<organism evidence="1 2">
    <name type="scientific">Vermiconidia calcicola</name>
    <dbReference type="NCBI Taxonomy" id="1690605"/>
    <lineage>
        <taxon>Eukaryota</taxon>
        <taxon>Fungi</taxon>
        <taxon>Dikarya</taxon>
        <taxon>Ascomycota</taxon>
        <taxon>Pezizomycotina</taxon>
        <taxon>Dothideomycetes</taxon>
        <taxon>Dothideomycetidae</taxon>
        <taxon>Mycosphaerellales</taxon>
        <taxon>Extremaceae</taxon>
        <taxon>Vermiconidia</taxon>
    </lineage>
</organism>
<keyword evidence="2" id="KW-1185">Reference proteome</keyword>
<accession>A0ACC3NTL7</accession>
<proteinExistence type="predicted"/>
<gene>
    <name evidence="1" type="ORF">LTR37_002089</name>
</gene>